<dbReference type="KEGG" id="mph:MLP_32590"/>
<dbReference type="SUPFAM" id="SSF54593">
    <property type="entry name" value="Glyoxalase/Bleomycin resistance protein/Dihydroxybiphenyl dioxygenase"/>
    <property type="match status" value="1"/>
</dbReference>
<dbReference type="HOGENOM" id="CLU_046006_10_0_11"/>
<evidence type="ECO:0000313" key="2">
    <source>
        <dbReference type="EMBL" id="BAK36273.1"/>
    </source>
</evidence>
<gene>
    <name evidence="2" type="ordered locus">MLP_32590</name>
</gene>
<dbReference type="Gene3D" id="3.10.180.10">
    <property type="entry name" value="2,3-Dihydroxybiphenyl 1,2-Dioxygenase, domain 1"/>
    <property type="match status" value="1"/>
</dbReference>
<feature type="domain" description="VOC" evidence="1">
    <location>
        <begin position="8"/>
        <end position="138"/>
    </location>
</feature>
<dbReference type="InterPro" id="IPR029068">
    <property type="entry name" value="Glyas_Bleomycin-R_OHBP_Dase"/>
</dbReference>
<sequence length="143" mass="15196">MAVMTDIALMYCPITVDDVDAAIGFYRDALGLELLNDVASDGHRWVTVGKPGQPGVALVLSDPGAGRSPDDGDALHRLVAKGSGPGPYVFFAADLDAAFERGQASGAEVLQEPMDQPWGTRDCAFRDPAGNHIRINQTWKAAE</sequence>
<organism evidence="2 3">
    <name type="scientific">Microlunatus phosphovorus (strain ATCC 700054 / DSM 10555 / JCM 9379 / NBRC 101784 / NCIMB 13414 / VKM Ac-1990 / NM-1)</name>
    <dbReference type="NCBI Taxonomy" id="1032480"/>
    <lineage>
        <taxon>Bacteria</taxon>
        <taxon>Bacillati</taxon>
        <taxon>Actinomycetota</taxon>
        <taxon>Actinomycetes</taxon>
        <taxon>Propionibacteriales</taxon>
        <taxon>Propionibacteriaceae</taxon>
        <taxon>Microlunatus</taxon>
    </lineage>
</organism>
<dbReference type="Pfam" id="PF00903">
    <property type="entry name" value="Glyoxalase"/>
    <property type="match status" value="1"/>
</dbReference>
<evidence type="ECO:0000313" key="3">
    <source>
        <dbReference type="Proteomes" id="UP000007947"/>
    </source>
</evidence>
<reference evidence="2 3" key="1">
    <citation type="submission" date="2011-05" db="EMBL/GenBank/DDBJ databases">
        <title>Whole genome sequence of Microlunatus phosphovorus NM-1.</title>
        <authorList>
            <person name="Hosoyama A."/>
            <person name="Sasaki K."/>
            <person name="Harada T."/>
            <person name="Igarashi R."/>
            <person name="Kawakoshi A."/>
            <person name="Sasagawa M."/>
            <person name="Fukada J."/>
            <person name="Nakamura S."/>
            <person name="Katano Y."/>
            <person name="Hanada S."/>
            <person name="Kamagata Y."/>
            <person name="Nakamura N."/>
            <person name="Yamazaki S."/>
            <person name="Fujita N."/>
        </authorList>
    </citation>
    <scope>NUCLEOTIDE SEQUENCE [LARGE SCALE GENOMIC DNA]</scope>
    <source>
        <strain evidence="3">ATCC 700054 / DSM 10555 / JCM 9379 / NBRC 101784 / NCIMB 13414 / VKM Ac-1990 / NM-1</strain>
    </source>
</reference>
<dbReference type="AlphaFoldDB" id="F5XLK7"/>
<dbReference type="PANTHER" id="PTHR36437:SF2">
    <property type="entry name" value="GLYOXALASE_BLEOMYCIN RESISTANCE PROTEIN_DIOXYGENASE"/>
    <property type="match status" value="1"/>
</dbReference>
<evidence type="ECO:0000259" key="1">
    <source>
        <dbReference type="PROSITE" id="PS51819"/>
    </source>
</evidence>
<dbReference type="eggNOG" id="COG2764">
    <property type="taxonomic scope" value="Bacteria"/>
</dbReference>
<protein>
    <recommendedName>
        <fullName evidence="1">VOC domain-containing protein</fullName>
    </recommendedName>
</protein>
<dbReference type="InterPro" id="IPR004360">
    <property type="entry name" value="Glyas_Fos-R_dOase_dom"/>
</dbReference>
<accession>F5XLK7</accession>
<dbReference type="InterPro" id="IPR037523">
    <property type="entry name" value="VOC_core"/>
</dbReference>
<name>F5XLK7_MICPN</name>
<dbReference type="PROSITE" id="PS51819">
    <property type="entry name" value="VOC"/>
    <property type="match status" value="1"/>
</dbReference>
<dbReference type="EMBL" id="AP012204">
    <property type="protein sequence ID" value="BAK36273.1"/>
    <property type="molecule type" value="Genomic_DNA"/>
</dbReference>
<dbReference type="STRING" id="1032480.MLP_32590"/>
<proteinExistence type="predicted"/>
<dbReference type="PANTHER" id="PTHR36437">
    <property type="entry name" value="GLYOXALASE/BLEOMYCIN RESISTANCE PROTEIN/DIOXYGENASE"/>
    <property type="match status" value="1"/>
</dbReference>
<keyword evidence="3" id="KW-1185">Reference proteome</keyword>
<dbReference type="Proteomes" id="UP000007947">
    <property type="component" value="Chromosome"/>
</dbReference>